<dbReference type="InterPro" id="IPR043129">
    <property type="entry name" value="ATPase_NBD"/>
</dbReference>
<proteinExistence type="predicted"/>
<evidence type="ECO:0000313" key="1">
    <source>
        <dbReference type="EMBL" id="KFE35508.1"/>
    </source>
</evidence>
<dbReference type="STRING" id="1317124.DW2_06088"/>
<comment type="caution">
    <text evidence="1">The sequence shown here is derived from an EMBL/GenBank/DDBJ whole genome shotgun (WGS) entry which is preliminary data.</text>
</comment>
<dbReference type="OrthoDB" id="49685at2"/>
<dbReference type="Pfam" id="PF00480">
    <property type="entry name" value="ROK"/>
    <property type="match status" value="1"/>
</dbReference>
<evidence type="ECO:0000313" key="2">
    <source>
        <dbReference type="Proteomes" id="UP000028607"/>
    </source>
</evidence>
<keyword evidence="2" id="KW-1185">Reference proteome</keyword>
<dbReference type="PANTHER" id="PTHR18964">
    <property type="entry name" value="ROK (REPRESSOR, ORF, KINASE) FAMILY"/>
    <property type="match status" value="1"/>
</dbReference>
<dbReference type="EMBL" id="AQRC01000004">
    <property type="protein sequence ID" value="KFE35508.1"/>
    <property type="molecule type" value="Genomic_DNA"/>
</dbReference>
<reference evidence="1 2" key="2">
    <citation type="journal article" date="2015" name="Antonie Van Leeuwenhoek">
        <title>Thioclava indica sp. nov., isolated from surface seawater of the Indian Ocean.</title>
        <authorList>
            <person name="Liu Y."/>
            <person name="Lai Q."/>
            <person name="Du J."/>
            <person name="Xu H."/>
            <person name="Jiang L."/>
            <person name="Shao Z."/>
        </authorList>
    </citation>
    <scope>NUCLEOTIDE SEQUENCE [LARGE SCALE GENOMIC DNA]</scope>
    <source>
        <strain evidence="1 2">13D2W-2</strain>
    </source>
</reference>
<gene>
    <name evidence="1" type="ORF">DW2_06088</name>
</gene>
<dbReference type="GO" id="GO:0019262">
    <property type="term" value="P:N-acetylneuraminate catabolic process"/>
    <property type="evidence" value="ECO:0007669"/>
    <property type="project" value="TreeGrafter"/>
</dbReference>
<dbReference type="SUPFAM" id="SSF46785">
    <property type="entry name" value="Winged helix' DNA-binding domain"/>
    <property type="match status" value="1"/>
</dbReference>
<dbReference type="Gene3D" id="3.30.420.40">
    <property type="match status" value="2"/>
</dbReference>
<dbReference type="PANTHER" id="PTHR18964:SF169">
    <property type="entry name" value="N-ACETYLMANNOSAMINE KINASE"/>
    <property type="match status" value="1"/>
</dbReference>
<dbReference type="PATRIC" id="fig|1317124.6.peg.1237"/>
<dbReference type="Gene3D" id="1.10.10.10">
    <property type="entry name" value="Winged helix-like DNA-binding domain superfamily/Winged helix DNA-binding domain"/>
    <property type="match status" value="1"/>
</dbReference>
<accession>A0A085TXR1</accession>
<name>A0A085TXR1_9RHOB</name>
<reference evidence="2" key="1">
    <citation type="submission" date="2013-04" db="EMBL/GenBank/DDBJ databases">
        <title>Thioclava sp. 13D2W-2 Genome Sequencing.</title>
        <authorList>
            <person name="Lai Q."/>
            <person name="Li G."/>
            <person name="Shao Z."/>
        </authorList>
    </citation>
    <scope>NUCLEOTIDE SEQUENCE [LARGE SCALE GENOMIC DNA]</scope>
    <source>
        <strain evidence="2">13D2W-2</strain>
    </source>
</reference>
<dbReference type="eggNOG" id="COG1846">
    <property type="taxonomic scope" value="Bacteria"/>
</dbReference>
<dbReference type="AlphaFoldDB" id="A0A085TXR1"/>
<protein>
    <submittedName>
        <fullName evidence="1">ROK family protein</fullName>
    </submittedName>
</protein>
<sequence>MTVRDVNERLVLHLIRRHGTLTKAEATRATGLSANAVSEIFKALENDGLLLRGDPLRGRVGQPSVPMHLNPEARHYLGLKIGRRSFDMVAVDFVGGVAARRSTSHDYPTPKGLISFIKENLRPLLRSAKLKREDLAASGIAMPSELWHWAEEFVAPRAELEKWRNFDVKAELDSLLPGPISIENDGTAACRGELVFGPPTDKQDYIYFFVGTFIGGGVVLNGSVFPGRWGNSGGFGPLRIPDEPGGHRLIDHASLAVLERLLGEHNCDTKLLYDDSADWSALEPVLSRWITRASRSLAHAIVSAQAVIDFEAVIIDGALPHTIRDRLVAEVDRHFSHLDLQGVYRPEICAGHFGSIIRALGAAAYPISNDFMIDQNTLLRKEPAGQLSR</sequence>
<dbReference type="SUPFAM" id="SSF53067">
    <property type="entry name" value="Actin-like ATPase domain"/>
    <property type="match status" value="1"/>
</dbReference>
<dbReference type="eggNOG" id="COG1940">
    <property type="taxonomic scope" value="Bacteria"/>
</dbReference>
<dbReference type="GO" id="GO:0009384">
    <property type="term" value="F:N-acylmannosamine kinase activity"/>
    <property type="evidence" value="ECO:0007669"/>
    <property type="project" value="TreeGrafter"/>
</dbReference>
<dbReference type="CDD" id="cd23763">
    <property type="entry name" value="ASKHA_ATPase_ROK"/>
    <property type="match status" value="1"/>
</dbReference>
<dbReference type="Proteomes" id="UP000028607">
    <property type="component" value="Unassembled WGS sequence"/>
</dbReference>
<dbReference type="InterPro" id="IPR036390">
    <property type="entry name" value="WH_DNA-bd_sf"/>
</dbReference>
<dbReference type="InterPro" id="IPR036388">
    <property type="entry name" value="WH-like_DNA-bd_sf"/>
</dbReference>
<dbReference type="Pfam" id="PF13412">
    <property type="entry name" value="HTH_24"/>
    <property type="match status" value="1"/>
</dbReference>
<organism evidence="1 2">
    <name type="scientific">Thioclava atlantica</name>
    <dbReference type="NCBI Taxonomy" id="1317124"/>
    <lineage>
        <taxon>Bacteria</taxon>
        <taxon>Pseudomonadati</taxon>
        <taxon>Pseudomonadota</taxon>
        <taxon>Alphaproteobacteria</taxon>
        <taxon>Rhodobacterales</taxon>
        <taxon>Paracoccaceae</taxon>
        <taxon>Thioclava</taxon>
    </lineage>
</organism>
<dbReference type="InterPro" id="IPR000600">
    <property type="entry name" value="ROK"/>
</dbReference>